<feature type="transmembrane region" description="Helical" evidence="1">
    <location>
        <begin position="207"/>
        <end position="229"/>
    </location>
</feature>
<dbReference type="Proteomes" id="UP001546774">
    <property type="component" value="Unassembled WGS sequence"/>
</dbReference>
<feature type="transmembrane region" description="Helical" evidence="1">
    <location>
        <begin position="249"/>
        <end position="268"/>
    </location>
</feature>
<dbReference type="InterPro" id="IPR012507">
    <property type="entry name" value="YibE_F"/>
</dbReference>
<protein>
    <submittedName>
        <fullName evidence="2">YibE/F family protein</fullName>
    </submittedName>
</protein>
<keyword evidence="1" id="KW-0472">Membrane</keyword>
<evidence type="ECO:0000313" key="3">
    <source>
        <dbReference type="Proteomes" id="UP001546774"/>
    </source>
</evidence>
<dbReference type="EMBL" id="JBBMFS010000004">
    <property type="protein sequence ID" value="MEQ2554634.1"/>
    <property type="molecule type" value="Genomic_DNA"/>
</dbReference>
<feature type="transmembrane region" description="Helical" evidence="1">
    <location>
        <begin position="177"/>
        <end position="195"/>
    </location>
</feature>
<dbReference type="PANTHER" id="PTHR41771">
    <property type="entry name" value="MEMBRANE PROTEIN-RELATED"/>
    <property type="match status" value="1"/>
</dbReference>
<evidence type="ECO:0000313" key="2">
    <source>
        <dbReference type="EMBL" id="MEQ2554634.1"/>
    </source>
</evidence>
<feature type="transmembrane region" description="Helical" evidence="1">
    <location>
        <begin position="350"/>
        <end position="373"/>
    </location>
</feature>
<proteinExistence type="predicted"/>
<accession>A0ABV1H4J5</accession>
<name>A0ABV1H4J5_9FIRM</name>
<feature type="transmembrane region" description="Helical" evidence="1">
    <location>
        <begin position="126"/>
        <end position="145"/>
    </location>
</feature>
<keyword evidence="3" id="KW-1185">Reference proteome</keyword>
<keyword evidence="1" id="KW-1133">Transmembrane helix</keyword>
<evidence type="ECO:0000256" key="1">
    <source>
        <dbReference type="SAM" id="Phobius"/>
    </source>
</evidence>
<keyword evidence="1" id="KW-0812">Transmembrane</keyword>
<feature type="transmembrane region" description="Helical" evidence="1">
    <location>
        <begin position="9"/>
        <end position="30"/>
    </location>
</feature>
<feature type="transmembrane region" description="Helical" evidence="1">
    <location>
        <begin position="312"/>
        <end position="330"/>
    </location>
</feature>
<feature type="transmembrane region" description="Helical" evidence="1">
    <location>
        <begin position="152"/>
        <end position="171"/>
    </location>
</feature>
<gene>
    <name evidence="2" type="ORF">WMO37_06310</name>
</gene>
<sequence length="382" mass="40620">MNQSKQKRILLRAVIIVVCLAGYIMLVRVLNSVEKTEMVSMKGYSYQKAVVTEVVRDNLTEDGQRAGYQYLKVKLLTGQQKGNIYDATSSEGNLFGAVCAAGDQVIVNISVSGDTTSVSVYSKDRILQTAVFIGIFLLAICVIGGKNGVKSVIGLVFTFLSIVYLFMPMIYRGCSPFWSAVFVCVITTIVTMYLIGGVSVKSAASVIGTTAGVVTAGIAASLFGLSADIDGYNVSNIETLVYVGQNTKIQIGGLLFAGILIASLGAVMDVAMSVSSAICEIDAKTGNLTWTELFKSGLHVGRDMMGTMSNTLILAFVGGSLSTLVIDYAYNLPLIQLINSYNIGIEIMQGIAGSLGVILTVPFVALVTAVLLAERRKVKITQ</sequence>
<dbReference type="PANTHER" id="PTHR41771:SF1">
    <property type="entry name" value="MEMBRANE PROTEIN"/>
    <property type="match status" value="1"/>
</dbReference>
<dbReference type="Pfam" id="PF07907">
    <property type="entry name" value="YibE_F"/>
    <property type="match status" value="1"/>
</dbReference>
<organism evidence="2 3">
    <name type="scientific">Lachnospira intestinalis</name>
    <dbReference type="NCBI Taxonomy" id="3133158"/>
    <lineage>
        <taxon>Bacteria</taxon>
        <taxon>Bacillati</taxon>
        <taxon>Bacillota</taxon>
        <taxon>Clostridia</taxon>
        <taxon>Lachnospirales</taxon>
        <taxon>Lachnospiraceae</taxon>
        <taxon>Lachnospira</taxon>
    </lineage>
</organism>
<reference evidence="2" key="1">
    <citation type="submission" date="2024-03" db="EMBL/GenBank/DDBJ databases">
        <title>Human intestinal bacterial collection.</title>
        <authorList>
            <person name="Pauvert C."/>
            <person name="Hitch T.C.A."/>
            <person name="Clavel T."/>
        </authorList>
    </citation>
    <scope>NUCLEOTIDE SEQUENCE [LARGE SCALE GENOMIC DNA]</scope>
    <source>
        <strain evidence="2">CLA-AA-H89B</strain>
    </source>
</reference>
<comment type="caution">
    <text evidence="2">The sequence shown here is derived from an EMBL/GenBank/DDBJ whole genome shotgun (WGS) entry which is preliminary data.</text>
</comment>